<sequence length="269" mass="30168">MSVQPFSRVSTWVESVTFDWAPYRKYGVPLQVRKDQHILHEGTELESIYVVETGRVRLSQLSPTGEEKTVLVVGSNSIFDEFGALQADRCSVTNAIASSDARLMRITMDVFHHLFRTEPSFTQFVCQSMSHKYQLLLSQLTSLSYTSAQYRIANYLLELAETYGAPHAGRSQDDVAPGNRFHETVILDTSLQDEASGNKSNAADGVRISLSFTHQEMANLAGTTRVTVAQVFRRLETLGVLRKEGAYFYISSVSEFRRLLEDPKASHTS</sequence>
<dbReference type="Proteomes" id="UP000050482">
    <property type="component" value="Unassembled WGS sequence"/>
</dbReference>
<accession>A0A0P9EL74</accession>
<feature type="domain" description="HTH crp-type" evidence="6">
    <location>
        <begin position="146"/>
        <end position="254"/>
    </location>
</feature>
<dbReference type="GO" id="GO:0005829">
    <property type="term" value="C:cytosol"/>
    <property type="evidence" value="ECO:0007669"/>
    <property type="project" value="TreeGrafter"/>
</dbReference>
<dbReference type="PROSITE" id="PS51063">
    <property type="entry name" value="HTH_CRP_2"/>
    <property type="match status" value="1"/>
</dbReference>
<dbReference type="InterPro" id="IPR050397">
    <property type="entry name" value="Env_Response_Regulators"/>
</dbReference>
<evidence type="ECO:0000259" key="5">
    <source>
        <dbReference type="PROSITE" id="PS50042"/>
    </source>
</evidence>
<proteinExistence type="predicted"/>
<dbReference type="InterPro" id="IPR014710">
    <property type="entry name" value="RmlC-like_jellyroll"/>
</dbReference>
<dbReference type="OrthoDB" id="9810708at2"/>
<feature type="domain" description="Cyclic nucleotide-binding" evidence="5">
    <location>
        <begin position="24"/>
        <end position="115"/>
    </location>
</feature>
<comment type="caution">
    <text evidence="7">The sequence shown here is derived from an EMBL/GenBank/DDBJ whole genome shotgun (WGS) entry which is preliminary data.</text>
</comment>
<dbReference type="AlphaFoldDB" id="A0A0P9EL74"/>
<dbReference type="SMART" id="SM00100">
    <property type="entry name" value="cNMP"/>
    <property type="match status" value="1"/>
</dbReference>
<dbReference type="SUPFAM" id="SSF51206">
    <property type="entry name" value="cAMP-binding domain-like"/>
    <property type="match status" value="1"/>
</dbReference>
<dbReference type="PROSITE" id="PS50042">
    <property type="entry name" value="CNMP_BINDING_3"/>
    <property type="match status" value="1"/>
</dbReference>
<gene>
    <name evidence="7" type="ORF">AN477_09710</name>
</gene>
<evidence type="ECO:0008006" key="9">
    <source>
        <dbReference type="Google" id="ProtNLM"/>
    </source>
</evidence>
<evidence type="ECO:0000256" key="4">
    <source>
        <dbReference type="ARBA" id="ARBA00023163"/>
    </source>
</evidence>
<dbReference type="InterPro" id="IPR012318">
    <property type="entry name" value="HTH_CRP"/>
</dbReference>
<dbReference type="InterPro" id="IPR000595">
    <property type="entry name" value="cNMP-bd_dom"/>
</dbReference>
<dbReference type="EMBL" id="LJCO01000042">
    <property type="protein sequence ID" value="KPV43982.1"/>
    <property type="molecule type" value="Genomic_DNA"/>
</dbReference>
<dbReference type="STRING" id="471514.AN477_09710"/>
<dbReference type="PATRIC" id="fig|471514.4.peg.520"/>
<dbReference type="SMART" id="SM00419">
    <property type="entry name" value="HTH_CRP"/>
    <property type="match status" value="1"/>
</dbReference>
<dbReference type="RefSeq" id="WP_054968958.1">
    <property type="nucleotide sequence ID" value="NZ_LJCO01000042.1"/>
</dbReference>
<dbReference type="GO" id="GO:0003700">
    <property type="term" value="F:DNA-binding transcription factor activity"/>
    <property type="evidence" value="ECO:0007669"/>
    <property type="project" value="TreeGrafter"/>
</dbReference>
<dbReference type="SUPFAM" id="SSF46785">
    <property type="entry name" value="Winged helix' DNA-binding domain"/>
    <property type="match status" value="1"/>
</dbReference>
<keyword evidence="4" id="KW-0804">Transcription</keyword>
<evidence type="ECO:0000256" key="3">
    <source>
        <dbReference type="ARBA" id="ARBA00023159"/>
    </source>
</evidence>
<organism evidence="7 8">
    <name type="scientific">Alicyclobacillus ferrooxydans</name>
    <dbReference type="NCBI Taxonomy" id="471514"/>
    <lineage>
        <taxon>Bacteria</taxon>
        <taxon>Bacillati</taxon>
        <taxon>Bacillota</taxon>
        <taxon>Bacilli</taxon>
        <taxon>Bacillales</taxon>
        <taxon>Alicyclobacillaceae</taxon>
        <taxon>Alicyclobacillus</taxon>
    </lineage>
</organism>
<keyword evidence="2" id="KW-0238">DNA-binding</keyword>
<dbReference type="Pfam" id="PF00027">
    <property type="entry name" value="cNMP_binding"/>
    <property type="match status" value="1"/>
</dbReference>
<name>A0A0P9EL74_9BACL</name>
<evidence type="ECO:0000256" key="1">
    <source>
        <dbReference type="ARBA" id="ARBA00023015"/>
    </source>
</evidence>
<dbReference type="Pfam" id="PF13545">
    <property type="entry name" value="HTH_Crp_2"/>
    <property type="match status" value="1"/>
</dbReference>
<dbReference type="PANTHER" id="PTHR24567:SF26">
    <property type="entry name" value="REGULATORY PROTEIN YEIL"/>
    <property type="match status" value="1"/>
</dbReference>
<dbReference type="PANTHER" id="PTHR24567">
    <property type="entry name" value="CRP FAMILY TRANSCRIPTIONAL REGULATORY PROTEIN"/>
    <property type="match status" value="1"/>
</dbReference>
<keyword evidence="3" id="KW-0010">Activator</keyword>
<evidence type="ECO:0000313" key="7">
    <source>
        <dbReference type="EMBL" id="KPV43982.1"/>
    </source>
</evidence>
<evidence type="ECO:0000259" key="6">
    <source>
        <dbReference type="PROSITE" id="PS51063"/>
    </source>
</evidence>
<reference evidence="7 8" key="1">
    <citation type="submission" date="2015-09" db="EMBL/GenBank/DDBJ databases">
        <title>Draft genome sequence of Alicyclobacillus ferrooxydans DSM 22381.</title>
        <authorList>
            <person name="Hemp J."/>
        </authorList>
    </citation>
    <scope>NUCLEOTIDE SEQUENCE [LARGE SCALE GENOMIC DNA]</scope>
    <source>
        <strain evidence="7 8">TC-34</strain>
    </source>
</reference>
<dbReference type="GO" id="GO:0003677">
    <property type="term" value="F:DNA binding"/>
    <property type="evidence" value="ECO:0007669"/>
    <property type="project" value="UniProtKB-KW"/>
</dbReference>
<keyword evidence="8" id="KW-1185">Reference proteome</keyword>
<dbReference type="Gene3D" id="2.60.120.10">
    <property type="entry name" value="Jelly Rolls"/>
    <property type="match status" value="1"/>
</dbReference>
<evidence type="ECO:0000313" key="8">
    <source>
        <dbReference type="Proteomes" id="UP000050482"/>
    </source>
</evidence>
<dbReference type="CDD" id="cd00038">
    <property type="entry name" value="CAP_ED"/>
    <property type="match status" value="1"/>
</dbReference>
<dbReference type="InterPro" id="IPR036390">
    <property type="entry name" value="WH_DNA-bd_sf"/>
</dbReference>
<keyword evidence="1" id="KW-0805">Transcription regulation</keyword>
<dbReference type="InterPro" id="IPR018490">
    <property type="entry name" value="cNMP-bd_dom_sf"/>
</dbReference>
<protein>
    <recommendedName>
        <fullName evidence="9">Crp/Fnr family transcriptional regulator</fullName>
    </recommendedName>
</protein>
<evidence type="ECO:0000256" key="2">
    <source>
        <dbReference type="ARBA" id="ARBA00023125"/>
    </source>
</evidence>